<dbReference type="PROSITE" id="PS51755">
    <property type="entry name" value="OMPR_PHOB"/>
    <property type="match status" value="1"/>
</dbReference>
<dbReference type="STRING" id="391625.PPSIR1_07078"/>
<keyword evidence="2" id="KW-0902">Two-component regulatory system</keyword>
<dbReference type="Pfam" id="PF00486">
    <property type="entry name" value="Trans_reg_C"/>
    <property type="match status" value="1"/>
</dbReference>
<dbReference type="InterPro" id="IPR011006">
    <property type="entry name" value="CheY-like_superfamily"/>
</dbReference>
<evidence type="ECO:0000256" key="7">
    <source>
        <dbReference type="PROSITE-ProRule" id="PRU01091"/>
    </source>
</evidence>
<feature type="domain" description="Response regulatory" evidence="8">
    <location>
        <begin position="6"/>
        <end position="119"/>
    </location>
</feature>
<evidence type="ECO:0000256" key="6">
    <source>
        <dbReference type="PROSITE-ProRule" id="PRU00169"/>
    </source>
</evidence>
<dbReference type="AlphaFoldDB" id="A6G574"/>
<dbReference type="RefSeq" id="WP_006971873.1">
    <property type="nucleotide sequence ID" value="NZ_ABCS01000024.1"/>
</dbReference>
<feature type="domain" description="OmpR/PhoB-type" evidence="9">
    <location>
        <begin position="127"/>
        <end position="223"/>
    </location>
</feature>
<keyword evidence="5" id="KW-0804">Transcription</keyword>
<dbReference type="InterPro" id="IPR001867">
    <property type="entry name" value="OmpR/PhoB-type_DNA-bd"/>
</dbReference>
<protein>
    <submittedName>
        <fullName evidence="10">DNA-binding reponse regulator</fullName>
    </submittedName>
</protein>
<dbReference type="EMBL" id="ABCS01000024">
    <property type="protein sequence ID" value="EDM78986.1"/>
    <property type="molecule type" value="Genomic_DNA"/>
</dbReference>
<dbReference type="PANTHER" id="PTHR48111">
    <property type="entry name" value="REGULATOR OF RPOS"/>
    <property type="match status" value="1"/>
</dbReference>
<dbReference type="SMART" id="SM00862">
    <property type="entry name" value="Trans_reg_C"/>
    <property type="match status" value="1"/>
</dbReference>
<evidence type="ECO:0000313" key="11">
    <source>
        <dbReference type="Proteomes" id="UP000005801"/>
    </source>
</evidence>
<dbReference type="Pfam" id="PF00072">
    <property type="entry name" value="Response_reg"/>
    <property type="match status" value="1"/>
</dbReference>
<dbReference type="SUPFAM" id="SSF52172">
    <property type="entry name" value="CheY-like"/>
    <property type="match status" value="1"/>
</dbReference>
<feature type="modified residue" description="4-aspartylphosphate" evidence="6">
    <location>
        <position position="55"/>
    </location>
</feature>
<keyword evidence="11" id="KW-1185">Reference proteome</keyword>
<dbReference type="InterPro" id="IPR001789">
    <property type="entry name" value="Sig_transdc_resp-reg_receiver"/>
</dbReference>
<dbReference type="GO" id="GO:0006355">
    <property type="term" value="P:regulation of DNA-templated transcription"/>
    <property type="evidence" value="ECO:0007669"/>
    <property type="project" value="InterPro"/>
</dbReference>
<dbReference type="PROSITE" id="PS50110">
    <property type="entry name" value="RESPONSE_REGULATORY"/>
    <property type="match status" value="1"/>
</dbReference>
<evidence type="ECO:0000256" key="3">
    <source>
        <dbReference type="ARBA" id="ARBA00023015"/>
    </source>
</evidence>
<dbReference type="GO" id="GO:0000156">
    <property type="term" value="F:phosphorelay response regulator activity"/>
    <property type="evidence" value="ECO:0007669"/>
    <property type="project" value="TreeGrafter"/>
</dbReference>
<dbReference type="InterPro" id="IPR039420">
    <property type="entry name" value="WalR-like"/>
</dbReference>
<accession>A6G574</accession>
<sequence>MAQPRRILIIEDDPGIASGLVRGLRGAGYACELCLDGASGMRQMLAGGFDLVVLDMMLPERDGYELLEARRGRSSVPVLVLTARTELDDRLRSFELGAADWMSKPFFMDELLARIRARLGEARPSSRRELRWGEVRLDLDRRLVRVGERDAELTAHEFNLLATLVQNPGRVMSRRQLAEAALPVDGRRSDRTLNSHIARIRKKLGVAGEALQTVRGVGYCFEPSEASRP</sequence>
<feature type="DNA-binding region" description="OmpR/PhoB-type" evidence="7">
    <location>
        <begin position="127"/>
        <end position="223"/>
    </location>
</feature>
<evidence type="ECO:0000256" key="5">
    <source>
        <dbReference type="ARBA" id="ARBA00023163"/>
    </source>
</evidence>
<evidence type="ECO:0000313" key="10">
    <source>
        <dbReference type="EMBL" id="EDM78986.1"/>
    </source>
</evidence>
<keyword evidence="1 6" id="KW-0597">Phosphoprotein</keyword>
<dbReference type="SMART" id="SM00448">
    <property type="entry name" value="REC"/>
    <property type="match status" value="1"/>
</dbReference>
<dbReference type="Gene3D" id="1.10.10.10">
    <property type="entry name" value="Winged helix-like DNA-binding domain superfamily/Winged helix DNA-binding domain"/>
    <property type="match status" value="1"/>
</dbReference>
<gene>
    <name evidence="10" type="ORF">PPSIR1_07078</name>
</gene>
<evidence type="ECO:0000256" key="4">
    <source>
        <dbReference type="ARBA" id="ARBA00023125"/>
    </source>
</evidence>
<dbReference type="PANTHER" id="PTHR48111:SF1">
    <property type="entry name" value="TWO-COMPONENT RESPONSE REGULATOR ORR33"/>
    <property type="match status" value="1"/>
</dbReference>
<keyword evidence="4 7" id="KW-0238">DNA-binding</keyword>
<dbReference type="Gene3D" id="3.40.50.2300">
    <property type="match status" value="1"/>
</dbReference>
<dbReference type="Proteomes" id="UP000005801">
    <property type="component" value="Unassembled WGS sequence"/>
</dbReference>
<dbReference type="GO" id="GO:0032993">
    <property type="term" value="C:protein-DNA complex"/>
    <property type="evidence" value="ECO:0007669"/>
    <property type="project" value="TreeGrafter"/>
</dbReference>
<evidence type="ECO:0000259" key="8">
    <source>
        <dbReference type="PROSITE" id="PS50110"/>
    </source>
</evidence>
<proteinExistence type="predicted"/>
<keyword evidence="3" id="KW-0805">Transcription regulation</keyword>
<dbReference type="GO" id="GO:0000976">
    <property type="term" value="F:transcription cis-regulatory region binding"/>
    <property type="evidence" value="ECO:0007669"/>
    <property type="project" value="TreeGrafter"/>
</dbReference>
<dbReference type="eggNOG" id="COG0745">
    <property type="taxonomic scope" value="Bacteria"/>
</dbReference>
<comment type="caution">
    <text evidence="10">The sequence shown here is derived from an EMBL/GenBank/DDBJ whole genome shotgun (WGS) entry which is preliminary data.</text>
</comment>
<evidence type="ECO:0000256" key="1">
    <source>
        <dbReference type="ARBA" id="ARBA00022553"/>
    </source>
</evidence>
<organism evidence="10 11">
    <name type="scientific">Plesiocystis pacifica SIR-1</name>
    <dbReference type="NCBI Taxonomy" id="391625"/>
    <lineage>
        <taxon>Bacteria</taxon>
        <taxon>Pseudomonadati</taxon>
        <taxon>Myxococcota</taxon>
        <taxon>Polyangia</taxon>
        <taxon>Nannocystales</taxon>
        <taxon>Nannocystaceae</taxon>
        <taxon>Plesiocystis</taxon>
    </lineage>
</organism>
<evidence type="ECO:0000256" key="2">
    <source>
        <dbReference type="ARBA" id="ARBA00023012"/>
    </source>
</evidence>
<reference evidence="10 11" key="1">
    <citation type="submission" date="2007-06" db="EMBL/GenBank/DDBJ databases">
        <authorList>
            <person name="Shimkets L."/>
            <person name="Ferriera S."/>
            <person name="Johnson J."/>
            <person name="Kravitz S."/>
            <person name="Beeson K."/>
            <person name="Sutton G."/>
            <person name="Rogers Y.-H."/>
            <person name="Friedman R."/>
            <person name="Frazier M."/>
            <person name="Venter J.C."/>
        </authorList>
    </citation>
    <scope>NUCLEOTIDE SEQUENCE [LARGE SCALE GENOMIC DNA]</scope>
    <source>
        <strain evidence="10 11">SIR-1</strain>
    </source>
</reference>
<dbReference type="GO" id="GO:0005829">
    <property type="term" value="C:cytosol"/>
    <property type="evidence" value="ECO:0007669"/>
    <property type="project" value="TreeGrafter"/>
</dbReference>
<evidence type="ECO:0000259" key="9">
    <source>
        <dbReference type="PROSITE" id="PS51755"/>
    </source>
</evidence>
<name>A6G574_9BACT</name>
<dbReference type="InterPro" id="IPR036388">
    <property type="entry name" value="WH-like_DNA-bd_sf"/>
</dbReference>
<dbReference type="CDD" id="cd00383">
    <property type="entry name" value="trans_reg_C"/>
    <property type="match status" value="1"/>
</dbReference>